<dbReference type="InterPro" id="IPR016167">
    <property type="entry name" value="FAD-bd_PCMH_sub1"/>
</dbReference>
<dbReference type="Gene3D" id="3.30.43.10">
    <property type="entry name" value="Uridine Diphospho-n-acetylenolpyruvylglucosamine Reductase, domain 2"/>
    <property type="match status" value="1"/>
</dbReference>
<comment type="cofactor">
    <cofactor evidence="1">
        <name>FAD</name>
        <dbReference type="ChEBI" id="CHEBI:57692"/>
    </cofactor>
</comment>
<dbReference type="InterPro" id="IPR012951">
    <property type="entry name" value="BBE"/>
</dbReference>
<evidence type="ECO:0000256" key="7">
    <source>
        <dbReference type="ARBA" id="ARBA00023180"/>
    </source>
</evidence>
<evidence type="ECO:0000256" key="1">
    <source>
        <dbReference type="ARBA" id="ARBA00001974"/>
    </source>
</evidence>
<protein>
    <submittedName>
        <fullName evidence="10">MO protein</fullName>
    </submittedName>
</protein>
<dbReference type="GO" id="GO:0071949">
    <property type="term" value="F:FAD binding"/>
    <property type="evidence" value="ECO:0007669"/>
    <property type="project" value="InterPro"/>
</dbReference>
<dbReference type="GO" id="GO:0016491">
    <property type="term" value="F:oxidoreductase activity"/>
    <property type="evidence" value="ECO:0007669"/>
    <property type="project" value="InterPro"/>
</dbReference>
<proteinExistence type="evidence at transcript level"/>
<evidence type="ECO:0000313" key="10">
    <source>
        <dbReference type="EMBL" id="QIB03072.1"/>
    </source>
</evidence>
<feature type="domain" description="FAD-binding PCMH-type" evidence="9">
    <location>
        <begin position="78"/>
        <end position="252"/>
    </location>
</feature>
<dbReference type="InterPro" id="IPR006094">
    <property type="entry name" value="Oxid_FAD_bind_N"/>
</dbReference>
<organism evidence="10">
    <name type="scientific">Morus alba</name>
    <name type="common">White mulberry</name>
    <dbReference type="NCBI Taxonomy" id="3498"/>
    <lineage>
        <taxon>Eukaryota</taxon>
        <taxon>Viridiplantae</taxon>
        <taxon>Streptophyta</taxon>
        <taxon>Embryophyta</taxon>
        <taxon>Tracheophyta</taxon>
        <taxon>Spermatophyta</taxon>
        <taxon>Magnoliopsida</taxon>
        <taxon>eudicotyledons</taxon>
        <taxon>Gunneridae</taxon>
        <taxon>Pentapetalae</taxon>
        <taxon>rosids</taxon>
        <taxon>fabids</taxon>
        <taxon>Rosales</taxon>
        <taxon>Moraceae</taxon>
        <taxon>Moreae</taxon>
        <taxon>Morus</taxon>
    </lineage>
</organism>
<evidence type="ECO:0000256" key="8">
    <source>
        <dbReference type="SAM" id="SignalP"/>
    </source>
</evidence>
<feature type="chain" id="PRO_5025372028" evidence="8">
    <location>
        <begin position="26"/>
        <end position="547"/>
    </location>
</feature>
<keyword evidence="4 8" id="KW-0732">Signal</keyword>
<accession>A0A6C0TIW9</accession>
<name>A0A6C0TIW9_MORAL</name>
<evidence type="ECO:0000256" key="4">
    <source>
        <dbReference type="ARBA" id="ARBA00022729"/>
    </source>
</evidence>
<dbReference type="Gene3D" id="3.40.462.20">
    <property type="match status" value="1"/>
</dbReference>
<reference evidence="10" key="1">
    <citation type="submission" date="2019-02" db="EMBL/GenBank/DDBJ databases">
        <title>A FAD-dependent enzyme is a standalone intermolecular[4+2] cyclase in the biosynthesis of plant-derived Diels-Alder type natural product in Morus alba.</title>
        <authorList>
            <person name="Jungui D."/>
            <person name="Xiaoguang L."/>
            <person name="Luqi H."/>
            <person name="Cong S."/>
            <person name="Lei G."/>
            <person name="Runshan W."/>
        </authorList>
    </citation>
    <scope>NUCLEOTIDE SEQUENCE</scope>
</reference>
<dbReference type="InterPro" id="IPR036318">
    <property type="entry name" value="FAD-bd_PCMH-like_sf"/>
</dbReference>
<dbReference type="SMR" id="A0A6C0TIW9"/>
<dbReference type="InterPro" id="IPR016166">
    <property type="entry name" value="FAD-bd_PCMH"/>
</dbReference>
<evidence type="ECO:0000256" key="5">
    <source>
        <dbReference type="ARBA" id="ARBA00022827"/>
    </source>
</evidence>
<evidence type="ECO:0000256" key="3">
    <source>
        <dbReference type="ARBA" id="ARBA00022630"/>
    </source>
</evidence>
<keyword evidence="7" id="KW-0325">Glycoprotein</keyword>
<comment type="similarity">
    <text evidence="2">Belongs to the oxygen-dependent FAD-linked oxidoreductase family.</text>
</comment>
<dbReference type="AlphaFoldDB" id="A0A6C0TIW9"/>
<dbReference type="FunFam" id="3.30.43.10:FF:000004">
    <property type="entry name" value="Berberine bridge enzyme-like 15"/>
    <property type="match status" value="1"/>
</dbReference>
<dbReference type="SUPFAM" id="SSF56176">
    <property type="entry name" value="FAD-binding/transporter-associated domain-like"/>
    <property type="match status" value="1"/>
</dbReference>
<dbReference type="Gene3D" id="3.30.465.10">
    <property type="match status" value="1"/>
</dbReference>
<keyword evidence="6" id="KW-1015">Disulfide bond</keyword>
<dbReference type="InterPro" id="IPR016169">
    <property type="entry name" value="FAD-bd_PCMH_sub2"/>
</dbReference>
<sequence length="547" mass="62051">MKYFSLSSSFARIIIVLYSISLANSARTHEDFLQCLTTRISENSTNTSKTFPYITPNNPSYSTTLNSSIQNKRFSSPSTPKPFAIITPFHFSHVQATVFCSKKHSIQIRTRSGGHDYEGLSYVSSVSFVLIDLRNLSSISVDVESKSAWVQAGATLGELYYKIGEKSENLAFPAGDCHSVGVGGHISGGGYGYLTRKYGLSADNVLDAKLIDAKGRILDRKSMGEDLFWALRGGGAASFGIVLAWKLRLVPVPSTVTVFDIKRNMSDAATKKFVHQWQRRADKVDEDLSIYITFRTASSIDKEGNKKIILEALPRGTFHGSVDRLLQLMQKEFPELGLLRQECTEMKWVESFLYFNFFRNGESLDVLLNRKSSYNVAYFKAKSDHVKEPIPDDVFEGMLEKLYEEEVGSTSIDVFPYGGKMNEISESVIPFPHRVGNLYYIHYFVQWQEEEVDITSPNKHITWLKRLYDYMTPYVSKNPRTAFFNFRDLDLGMDNNKDGNTYNNISHASIWGTKYFKSNFNRLVRVKTIVDPTNFFTNEQSIPSLLV</sequence>
<dbReference type="PANTHER" id="PTHR32448">
    <property type="entry name" value="OS08G0158400 PROTEIN"/>
    <property type="match status" value="1"/>
</dbReference>
<keyword evidence="5" id="KW-0274">FAD</keyword>
<evidence type="ECO:0000256" key="6">
    <source>
        <dbReference type="ARBA" id="ARBA00023157"/>
    </source>
</evidence>
<evidence type="ECO:0000259" key="9">
    <source>
        <dbReference type="PROSITE" id="PS51387"/>
    </source>
</evidence>
<evidence type="ECO:0000256" key="2">
    <source>
        <dbReference type="ARBA" id="ARBA00005466"/>
    </source>
</evidence>
<dbReference type="EMBL" id="MK573628">
    <property type="protein sequence ID" value="QIB03072.1"/>
    <property type="molecule type" value="mRNA"/>
</dbReference>
<dbReference type="Pfam" id="PF08031">
    <property type="entry name" value="BBE"/>
    <property type="match status" value="1"/>
</dbReference>
<dbReference type="Pfam" id="PF01565">
    <property type="entry name" value="FAD_binding_4"/>
    <property type="match status" value="1"/>
</dbReference>
<feature type="signal peptide" evidence="8">
    <location>
        <begin position="1"/>
        <end position="25"/>
    </location>
</feature>
<dbReference type="GO" id="GO:1901696">
    <property type="term" value="P:cannabinoid biosynthetic process"/>
    <property type="evidence" value="ECO:0007669"/>
    <property type="project" value="UniProtKB-ARBA"/>
</dbReference>
<dbReference type="PROSITE" id="PS51387">
    <property type="entry name" value="FAD_PCMH"/>
    <property type="match status" value="1"/>
</dbReference>
<keyword evidence="3" id="KW-0285">Flavoprotein</keyword>